<dbReference type="GO" id="GO:0000162">
    <property type="term" value="P:L-tryptophan biosynthetic process"/>
    <property type="evidence" value="ECO:0007669"/>
    <property type="project" value="TreeGrafter"/>
</dbReference>
<evidence type="ECO:0000313" key="2">
    <source>
        <dbReference type="EMBL" id="NIK73034.1"/>
    </source>
</evidence>
<dbReference type="InterPro" id="IPR015890">
    <property type="entry name" value="Chorismate_C"/>
</dbReference>
<dbReference type="GO" id="GO:0046820">
    <property type="term" value="F:4-amino-4-deoxychorismate synthase activity"/>
    <property type="evidence" value="ECO:0007669"/>
    <property type="project" value="UniProtKB-EC"/>
</dbReference>
<keyword evidence="3" id="KW-1185">Reference proteome</keyword>
<evidence type="ECO:0000313" key="3">
    <source>
        <dbReference type="Proteomes" id="UP000537126"/>
    </source>
</evidence>
<accession>A0A846MNF6</accession>
<keyword evidence="2" id="KW-0808">Transferase</keyword>
<dbReference type="RefSeq" id="WP_166918314.1">
    <property type="nucleotide sequence ID" value="NZ_JAASRN010000001.1"/>
</dbReference>
<dbReference type="InterPro" id="IPR005801">
    <property type="entry name" value="ADC_synthase"/>
</dbReference>
<name>A0A846MNF6_9BACT</name>
<protein>
    <submittedName>
        <fullName evidence="2">Para-aminobenzoate synthetase component 1</fullName>
        <ecNumber evidence="2">2.6.1.85</ecNumber>
    </submittedName>
</protein>
<dbReference type="PANTHER" id="PTHR11236">
    <property type="entry name" value="AMINOBENZOATE/ANTHRANILATE SYNTHASE"/>
    <property type="match status" value="1"/>
</dbReference>
<proteinExistence type="predicted"/>
<gene>
    <name evidence="2" type="ORF">FHS56_000520</name>
</gene>
<dbReference type="AlphaFoldDB" id="A0A846MNF6"/>
<dbReference type="PRINTS" id="PR00095">
    <property type="entry name" value="ANTSNTHASEI"/>
</dbReference>
<comment type="caution">
    <text evidence="2">The sequence shown here is derived from an EMBL/GenBank/DDBJ whole genome shotgun (WGS) entry which is preliminary data.</text>
</comment>
<dbReference type="PANTHER" id="PTHR11236:SF50">
    <property type="entry name" value="AMINODEOXYCHORISMATE SYNTHASE COMPONENT 1"/>
    <property type="match status" value="1"/>
</dbReference>
<feature type="domain" description="Chorismate-utilising enzyme C-terminal" evidence="1">
    <location>
        <begin position="163"/>
        <end position="419"/>
    </location>
</feature>
<organism evidence="2 3">
    <name type="scientific">Thermonema lapsum</name>
    <dbReference type="NCBI Taxonomy" id="28195"/>
    <lineage>
        <taxon>Bacteria</taxon>
        <taxon>Pseudomonadati</taxon>
        <taxon>Bacteroidota</taxon>
        <taxon>Cytophagia</taxon>
        <taxon>Cytophagales</taxon>
        <taxon>Thermonemataceae</taxon>
        <taxon>Thermonema</taxon>
    </lineage>
</organism>
<reference evidence="2 3" key="1">
    <citation type="submission" date="2020-03" db="EMBL/GenBank/DDBJ databases">
        <title>Genomic Encyclopedia of Type Strains, Phase IV (KMG-IV): sequencing the most valuable type-strain genomes for metagenomic binning, comparative biology and taxonomic classification.</title>
        <authorList>
            <person name="Goeker M."/>
        </authorList>
    </citation>
    <scope>NUCLEOTIDE SEQUENCE [LARGE SCALE GENOMIC DNA]</scope>
    <source>
        <strain evidence="2 3">DSM 5718</strain>
    </source>
</reference>
<dbReference type="Proteomes" id="UP000537126">
    <property type="component" value="Unassembled WGS sequence"/>
</dbReference>
<dbReference type="SUPFAM" id="SSF56322">
    <property type="entry name" value="ADC synthase"/>
    <property type="match status" value="1"/>
</dbReference>
<dbReference type="InterPro" id="IPR019999">
    <property type="entry name" value="Anth_synth_I-like"/>
</dbReference>
<dbReference type="EMBL" id="JAASRN010000001">
    <property type="protein sequence ID" value="NIK73034.1"/>
    <property type="molecule type" value="Genomic_DNA"/>
</dbReference>
<dbReference type="EC" id="2.6.1.85" evidence="2"/>
<keyword evidence="2" id="KW-0032">Aminotransferase</keyword>
<sequence length="430" mass="49057">MSQAKASLKPEQSKLSWHELQQLTRGFEHWLCSFANAAHTPEYPYGRFRELLAVGARRVIKLSRPDRQALHRLQETLAGNWWFGVIAYDVKNAFERLHSRNADFLGFPDLYLFSPEWVFEHRNDEVVCLSGSLEDFLAQAYCLPSAGQATAAYVGAIHATTSQERYEKTVEAIRCDIRNGEIYEMNYCIEFQAEAYLPDPFALFQALNQRSPMPFAAFARLGQYYVLSASPERYMKRQGNRLVSQPIKGTAPRGQTPQEDEKIKQALFYSEKERAENMMIVDLVRNDLARVGIAGTVEVEELFGIYTFRRLHQMVSTISVQLPAQATFIDCLAATFPMGSMTGAPKVRAMELIEHYETQKRGWYSGTLGYITPQGDFDWNVLIRTIFYNDHSRRLSFQVGSAITYDASPAQEWAECLLKAEAMREILTGI</sequence>
<dbReference type="Gene3D" id="3.60.120.10">
    <property type="entry name" value="Anthranilate synthase"/>
    <property type="match status" value="1"/>
</dbReference>
<evidence type="ECO:0000259" key="1">
    <source>
        <dbReference type="Pfam" id="PF00425"/>
    </source>
</evidence>
<dbReference type="Pfam" id="PF00425">
    <property type="entry name" value="Chorismate_bind"/>
    <property type="match status" value="1"/>
</dbReference>